<name>A0ABU5Z472_9FLAO</name>
<sequence length="457" mass="53579">MNLNQCVSITNSIEELLSLDIDKTIANFYKNEQNISKIQIDQLNIGYFISLTKRVLKQIREEIDYEGFILPYNYNIPDVGQYNLHQVINSLKSYIVNNQLSNAEKFLFWLIQYALQNGFYDKSKYKSYPLEEIDFSERNDKLSLLETNLNNLKKYYNELLKNIKSTIEEINSYYSQKQTELKGIESNLASSRNDTKEIADLLSSSNVNKTKIDSILGEVEKEKERIENLNKETKTTFTGLKDSYTELLEQLDKKDKFYKSQNDEFERRLSFVISKEEYFKERNEYLDALIGREVGASLFETFKQRKTELNQPLKFWRWAVAIMGGLTFIVVIAIFTNFFGRLGEIPKTYSWEIIVVNFIKTIPFFFLLYYTIAQYNKERNYQEEYAFKSATALTIKAYADILKTEENKDQLILRAVYNVYKNPISGNKNMSQKDVNGISDLLGEVFDKAADTFVRKK</sequence>
<keyword evidence="2" id="KW-0472">Membrane</keyword>
<keyword evidence="1" id="KW-0175">Coiled coil</keyword>
<gene>
    <name evidence="3" type="ORF">VJJ08_00395</name>
</gene>
<evidence type="ECO:0000256" key="2">
    <source>
        <dbReference type="SAM" id="Phobius"/>
    </source>
</evidence>
<proteinExistence type="predicted"/>
<dbReference type="EMBL" id="JAYKBW010000001">
    <property type="protein sequence ID" value="MEB3073758.1"/>
    <property type="molecule type" value="Genomic_DNA"/>
</dbReference>
<dbReference type="RefSeq" id="WP_323982303.1">
    <property type="nucleotide sequence ID" value="NZ_JAYKBW010000001.1"/>
</dbReference>
<evidence type="ECO:0000313" key="4">
    <source>
        <dbReference type="Proteomes" id="UP001311730"/>
    </source>
</evidence>
<accession>A0ABU5Z472</accession>
<keyword evidence="2" id="KW-1133">Transmembrane helix</keyword>
<dbReference type="Proteomes" id="UP001311730">
    <property type="component" value="Unassembled WGS sequence"/>
</dbReference>
<comment type="caution">
    <text evidence="3">The sequence shown here is derived from an EMBL/GenBank/DDBJ whole genome shotgun (WGS) entry which is preliminary data.</text>
</comment>
<feature type="coiled-coil region" evidence="1">
    <location>
        <begin position="142"/>
        <end position="169"/>
    </location>
</feature>
<feature type="transmembrane region" description="Helical" evidence="2">
    <location>
        <begin position="315"/>
        <end position="339"/>
    </location>
</feature>
<feature type="transmembrane region" description="Helical" evidence="2">
    <location>
        <begin position="351"/>
        <end position="372"/>
    </location>
</feature>
<evidence type="ECO:0000313" key="3">
    <source>
        <dbReference type="EMBL" id="MEB3073758.1"/>
    </source>
</evidence>
<protein>
    <submittedName>
        <fullName evidence="3">Uncharacterized protein</fullName>
    </submittedName>
</protein>
<reference evidence="3 4" key="1">
    <citation type="submission" date="2023-12" db="EMBL/GenBank/DDBJ databases">
        <title>Genomic sequences of Capnocytophaga and Parvimonas strains.</title>
        <authorList>
            <person name="Watt R.M."/>
            <person name="Wang M."/>
            <person name="Yang T."/>
            <person name="Tong W.M."/>
        </authorList>
    </citation>
    <scope>NUCLEOTIDE SEQUENCE [LARGE SCALE GENOMIC DNA]</scope>
    <source>
        <strain evidence="3 4">CCUG 13096</strain>
    </source>
</reference>
<evidence type="ECO:0000256" key="1">
    <source>
        <dbReference type="SAM" id="Coils"/>
    </source>
</evidence>
<keyword evidence="4" id="KW-1185">Reference proteome</keyword>
<keyword evidence="2" id="KW-0812">Transmembrane</keyword>
<feature type="coiled-coil region" evidence="1">
    <location>
        <begin position="212"/>
        <end position="268"/>
    </location>
</feature>
<organism evidence="3 4">
    <name type="scientific">Capnocytophaga gingivalis</name>
    <dbReference type="NCBI Taxonomy" id="1017"/>
    <lineage>
        <taxon>Bacteria</taxon>
        <taxon>Pseudomonadati</taxon>
        <taxon>Bacteroidota</taxon>
        <taxon>Flavobacteriia</taxon>
        <taxon>Flavobacteriales</taxon>
        <taxon>Flavobacteriaceae</taxon>
        <taxon>Capnocytophaga</taxon>
    </lineage>
</organism>